<name>X8E0V6_9MYCO</name>
<dbReference type="AlphaFoldDB" id="X8E0V6"/>
<evidence type="ECO:0000313" key="2">
    <source>
        <dbReference type="Proteomes" id="UP000023351"/>
    </source>
</evidence>
<accession>X8E0V6</accession>
<organism evidence="1 2">
    <name type="scientific">Mycobacteroides abscessus subsp. bolletii 1513</name>
    <dbReference type="NCBI Taxonomy" id="1299321"/>
    <lineage>
        <taxon>Bacteria</taxon>
        <taxon>Bacillati</taxon>
        <taxon>Actinomycetota</taxon>
        <taxon>Actinomycetes</taxon>
        <taxon>Mycobacteriales</taxon>
        <taxon>Mycobacteriaceae</taxon>
        <taxon>Mycobacteroides</taxon>
        <taxon>Mycobacteroides abscessus</taxon>
    </lineage>
</organism>
<sequence length="418" mass="46557">MVNLPEKIETTYEFCYTLRRLREQLIGLPLDRIAPPSMRYPQHITDVETPGIAISTSLIYQYDAGLRWYLGQQWEDLAAALATAHFVQPKDTDLATEVARWQVKNTGALLVLLLGAEVGASDPEYIAARSVSPIAAAENLYTERDSDRWLRAGTTLAWRRNGLTFVRAQDRDLDPIKSLFQRWGKDEDRKHVYFAGTTGHPGYYTTLAVDPIKAITSLKSAGRIAEAMGAGPDDRAALAWGLLLTNRASSHPEHKKPHTGIENWPALDAAGPAAYQELLDGITDFLAPAPDLIWSTTRRYLPRWHGYYAHAALEVNLDPETGETATWPWPRAEPLILGKAHRYLIAYDDQTLPGLPAVMTEITPSVTITPTRMCIEPGENHTTSPDDYWWLPSGVDGRILARKYTGTWKALQLAAGAF</sequence>
<evidence type="ECO:0000313" key="1">
    <source>
        <dbReference type="EMBL" id="EUA73836.1"/>
    </source>
</evidence>
<dbReference type="EMBL" id="JAOJ01000001">
    <property type="protein sequence ID" value="EUA73836.1"/>
    <property type="molecule type" value="Genomic_DNA"/>
</dbReference>
<reference evidence="1 2" key="1">
    <citation type="submission" date="2013-12" db="EMBL/GenBank/DDBJ databases">
        <authorList>
            <person name="Zelazny A."/>
            <person name="Olivier K."/>
            <person name="Holland S."/>
            <person name="Lenaerts A."/>
            <person name="Ordway D."/>
            <person name="DeGroote M.A."/>
            <person name="Parker T."/>
            <person name="Sizemore C."/>
            <person name="Tallon L.J."/>
            <person name="Sadzewicz L.K."/>
            <person name="Sengamalay N."/>
            <person name="Fraser C.M."/>
            <person name="Hine E."/>
            <person name="Shefchek K.A."/>
            <person name="Das S.P."/>
            <person name="Tettelin H."/>
        </authorList>
    </citation>
    <scope>NUCLEOTIDE SEQUENCE [LARGE SCALE GENOMIC DNA]</scope>
    <source>
        <strain evidence="1 2">1513</strain>
    </source>
</reference>
<comment type="caution">
    <text evidence="1">The sequence shown here is derived from an EMBL/GenBank/DDBJ whole genome shotgun (WGS) entry which is preliminary data.</text>
</comment>
<protein>
    <submittedName>
        <fullName evidence="1">Uncharacterized protein</fullName>
    </submittedName>
</protein>
<dbReference type="Proteomes" id="UP000023351">
    <property type="component" value="Unassembled WGS sequence"/>
</dbReference>
<proteinExistence type="predicted"/>
<gene>
    <name evidence="1" type="ORF">I540_0605</name>
</gene>
<dbReference type="PATRIC" id="fig|1299321.3.peg.578"/>